<dbReference type="PROSITE" id="PS00889">
    <property type="entry name" value="CNMP_BINDING_2"/>
    <property type="match status" value="1"/>
</dbReference>
<evidence type="ECO:0000313" key="7">
    <source>
        <dbReference type="EnsemblMetazoa" id="AAEL003999-PB"/>
    </source>
</evidence>
<dbReference type="InterPro" id="IPR018490">
    <property type="entry name" value="cNMP-bd_dom_sf"/>
</dbReference>
<dbReference type="SUPFAM" id="SSF81324">
    <property type="entry name" value="Voltage-gated potassium channels"/>
    <property type="match status" value="1"/>
</dbReference>
<evidence type="ECO:0000256" key="2">
    <source>
        <dbReference type="ARBA" id="ARBA00022448"/>
    </source>
</evidence>
<evidence type="ECO:0000256" key="6">
    <source>
        <dbReference type="ARBA" id="ARBA00023136"/>
    </source>
</evidence>
<name>A0A6I8T6S5_AEDAE</name>
<dbReference type="Pfam" id="PF00027">
    <property type="entry name" value="cNMP_binding"/>
    <property type="match status" value="1"/>
</dbReference>
<dbReference type="InterPro" id="IPR014710">
    <property type="entry name" value="RmlC-like_jellyroll"/>
</dbReference>
<dbReference type="InterPro" id="IPR051413">
    <property type="entry name" value="K/Na_HCN_channel"/>
</dbReference>
<dbReference type="PANTHER" id="PTHR45689:SF14">
    <property type="entry name" value="CYCLIC NUCLEOTIDE-GATED CATION CHANNEL SUBUNIT A-LIKE PROTEIN"/>
    <property type="match status" value="1"/>
</dbReference>
<dbReference type="InterPro" id="IPR018488">
    <property type="entry name" value="cNMP-bd_CS"/>
</dbReference>
<keyword evidence="2" id="KW-0813">Transport</keyword>
<gene>
    <name evidence="7" type="primary">110678723</name>
</gene>
<dbReference type="Proteomes" id="UP000008820">
    <property type="component" value="Chromosome 3"/>
</dbReference>
<evidence type="ECO:0000256" key="5">
    <source>
        <dbReference type="ARBA" id="ARBA00023065"/>
    </source>
</evidence>
<protein>
    <submittedName>
        <fullName evidence="7">Uncharacterized protein</fullName>
    </submittedName>
</protein>
<evidence type="ECO:0000313" key="8">
    <source>
        <dbReference type="Proteomes" id="UP000008820"/>
    </source>
</evidence>
<proteinExistence type="predicted"/>
<dbReference type="GO" id="GO:0035725">
    <property type="term" value="P:sodium ion transmembrane transport"/>
    <property type="evidence" value="ECO:0007669"/>
    <property type="project" value="TreeGrafter"/>
</dbReference>
<dbReference type="Gene3D" id="1.10.287.630">
    <property type="entry name" value="Helix hairpin bin"/>
    <property type="match status" value="1"/>
</dbReference>
<dbReference type="EnsemblMetazoa" id="AAEL003999-RB">
    <property type="protein sequence ID" value="AAEL003999-PB"/>
    <property type="gene ID" value="AAEL003999"/>
</dbReference>
<sequence length="626" mass="74030">MIAGHRCTLRHQSITHLAPILPGTSRWVKLRRFIRTLMLASPDHPETKNYLKSHTQVSNENKRQVGSHPPYVIHPFSIFRQYWDMVVFVALTLHLLMLAFDFTFLIFQDEHEYLGAIRFDLLLCGVLMMEVMLKFITGFVIKETNEIVLEPKRIALNYLKYGRLVYDLLRVMPYILLLDTFNRAYYRYSVDIYLAFIIYLYTINIFRYHEIFKYFKIIPTILRIGEKKILLMKLVMNTIYVLHWSACLRYILPELTIVMEPKSSESDVLGLSRQGIQDEKFSVGHFLVDVYWRHYRHEDFVHYPVSQGRMIVDPPNFEMYVRYYFKNRPIDKRIVDRNFVLMKLDDIRRNATIFERYLGSMKSTVKICLQAGRDEDAGLHFINNILTSFLLLGGWIWFTYILLSMVRLIVSSEMSQTKYEEFVNEIRAYAFNKRLSDDFKSRMLRHLNCRYRRHYFNSTAILKTMSDNLRRSIQMDNCYHLLRYVEMFRGLPRAIIEDIVDNLHFEIHLEGDKLIEAGTQGDSMFFIAYGTAAVYSAQGVELGHLIDGAHFGEMSVLNKGNQRTATIEALENCEIYRLTYESFQKLIEPHPHLLLGMHKLAEERVAKAERERQSLPESEVYDNFLQ</sequence>
<dbReference type="GO" id="GO:0005249">
    <property type="term" value="F:voltage-gated potassium channel activity"/>
    <property type="evidence" value="ECO:0007669"/>
    <property type="project" value="TreeGrafter"/>
</dbReference>
<dbReference type="PANTHER" id="PTHR45689">
    <property type="entry name" value="I[[H]] CHANNEL, ISOFORM E"/>
    <property type="match status" value="1"/>
</dbReference>
<dbReference type="GO" id="GO:0003254">
    <property type="term" value="P:regulation of membrane depolarization"/>
    <property type="evidence" value="ECO:0007669"/>
    <property type="project" value="TreeGrafter"/>
</dbReference>
<dbReference type="SUPFAM" id="SSF51206">
    <property type="entry name" value="cAMP-binding domain-like"/>
    <property type="match status" value="1"/>
</dbReference>
<dbReference type="AlphaFoldDB" id="A0A6I8T6S5"/>
<dbReference type="InterPro" id="IPR000595">
    <property type="entry name" value="cNMP-bd_dom"/>
</dbReference>
<keyword evidence="8" id="KW-1185">Reference proteome</keyword>
<dbReference type="Gene3D" id="2.60.120.10">
    <property type="entry name" value="Jelly Rolls"/>
    <property type="match status" value="1"/>
</dbReference>
<dbReference type="InterPro" id="IPR005821">
    <property type="entry name" value="Ion_trans_dom"/>
</dbReference>
<reference evidence="7" key="2">
    <citation type="submission" date="2020-05" db="UniProtKB">
        <authorList>
            <consortium name="EnsemblMetazoa"/>
        </authorList>
    </citation>
    <scope>IDENTIFICATION</scope>
    <source>
        <strain evidence="7">LVP_AGWG</strain>
    </source>
</reference>
<reference evidence="7 8" key="1">
    <citation type="submission" date="2017-06" db="EMBL/GenBank/DDBJ databases">
        <title>Aedes aegypti genome working group (AGWG) sequencing and assembly.</title>
        <authorList>
            <consortium name="Aedes aegypti Genome Working Group (AGWG)"/>
            <person name="Matthews B.J."/>
        </authorList>
    </citation>
    <scope>NUCLEOTIDE SEQUENCE [LARGE SCALE GENOMIC DNA]</scope>
    <source>
        <strain evidence="7 8">LVP_AGWG</strain>
    </source>
</reference>
<comment type="subcellular location">
    <subcellularLocation>
        <location evidence="1">Membrane</location>
        <topology evidence="1">Multi-pass membrane protein</topology>
    </subcellularLocation>
</comment>
<dbReference type="CDD" id="cd00038">
    <property type="entry name" value="CAP_ED"/>
    <property type="match status" value="1"/>
</dbReference>
<dbReference type="InParanoid" id="A0A6I8T6S5"/>
<keyword evidence="4" id="KW-1133">Transmembrane helix</keyword>
<accession>A0A6I8T6S5</accession>
<dbReference type="GO" id="GO:0098855">
    <property type="term" value="C:HCN channel complex"/>
    <property type="evidence" value="ECO:0007669"/>
    <property type="project" value="TreeGrafter"/>
</dbReference>
<evidence type="ECO:0000256" key="1">
    <source>
        <dbReference type="ARBA" id="ARBA00004141"/>
    </source>
</evidence>
<keyword evidence="3" id="KW-0812">Transmembrane</keyword>
<dbReference type="PROSITE" id="PS50042">
    <property type="entry name" value="CNMP_BINDING_3"/>
    <property type="match status" value="1"/>
</dbReference>
<dbReference type="Pfam" id="PF00520">
    <property type="entry name" value="Ion_trans"/>
    <property type="match status" value="1"/>
</dbReference>
<dbReference type="PROSITE" id="PS00888">
    <property type="entry name" value="CNMP_BINDING_1"/>
    <property type="match status" value="1"/>
</dbReference>
<evidence type="ECO:0000256" key="4">
    <source>
        <dbReference type="ARBA" id="ARBA00022989"/>
    </source>
</evidence>
<keyword evidence="5" id="KW-0406">Ion transport</keyword>
<organism evidence="7 8">
    <name type="scientific">Aedes aegypti</name>
    <name type="common">Yellowfever mosquito</name>
    <name type="synonym">Culex aegypti</name>
    <dbReference type="NCBI Taxonomy" id="7159"/>
    <lineage>
        <taxon>Eukaryota</taxon>
        <taxon>Metazoa</taxon>
        <taxon>Ecdysozoa</taxon>
        <taxon>Arthropoda</taxon>
        <taxon>Hexapoda</taxon>
        <taxon>Insecta</taxon>
        <taxon>Pterygota</taxon>
        <taxon>Neoptera</taxon>
        <taxon>Endopterygota</taxon>
        <taxon>Diptera</taxon>
        <taxon>Nematocera</taxon>
        <taxon>Culicoidea</taxon>
        <taxon>Culicidae</taxon>
        <taxon>Culicinae</taxon>
        <taxon>Aedini</taxon>
        <taxon>Aedes</taxon>
        <taxon>Stegomyia</taxon>
    </lineage>
</organism>
<dbReference type="OrthoDB" id="2021138at2759"/>
<dbReference type="SMART" id="SM00100">
    <property type="entry name" value="cNMP"/>
    <property type="match status" value="1"/>
</dbReference>
<evidence type="ECO:0000256" key="3">
    <source>
        <dbReference type="ARBA" id="ARBA00022692"/>
    </source>
</evidence>
<keyword evidence="6" id="KW-0472">Membrane</keyword>